<dbReference type="Proteomes" id="UP000475862">
    <property type="component" value="Unassembled WGS sequence"/>
</dbReference>
<dbReference type="PANTHER" id="PTHR46113">
    <property type="entry name" value="SNAC DOMAIN-CONTAINING PROTEIN"/>
    <property type="match status" value="1"/>
</dbReference>
<reference evidence="1 2" key="1">
    <citation type="submission" date="2019-08" db="EMBL/GenBank/DDBJ databases">
        <title>The genome of the soybean aphid Biotype 1, its phylome, world population structure and adaptation to the North American continent.</title>
        <authorList>
            <person name="Giordano R."/>
            <person name="Donthu R.K."/>
            <person name="Hernandez A.G."/>
            <person name="Wright C.L."/>
            <person name="Zimin A.V."/>
        </authorList>
    </citation>
    <scope>NUCLEOTIDE SEQUENCE [LARGE SCALE GENOMIC DNA]</scope>
    <source>
        <tissue evidence="1">Whole aphids</tissue>
    </source>
</reference>
<evidence type="ECO:0000313" key="2">
    <source>
        <dbReference type="Proteomes" id="UP000475862"/>
    </source>
</evidence>
<keyword evidence="2" id="KW-1185">Reference proteome</keyword>
<name>A0A6G0ST81_APHGL</name>
<organism evidence="1 2">
    <name type="scientific">Aphis glycines</name>
    <name type="common">Soybean aphid</name>
    <dbReference type="NCBI Taxonomy" id="307491"/>
    <lineage>
        <taxon>Eukaryota</taxon>
        <taxon>Metazoa</taxon>
        <taxon>Ecdysozoa</taxon>
        <taxon>Arthropoda</taxon>
        <taxon>Hexapoda</taxon>
        <taxon>Insecta</taxon>
        <taxon>Pterygota</taxon>
        <taxon>Neoptera</taxon>
        <taxon>Paraneoptera</taxon>
        <taxon>Hemiptera</taxon>
        <taxon>Sternorrhyncha</taxon>
        <taxon>Aphidomorpha</taxon>
        <taxon>Aphidoidea</taxon>
        <taxon>Aphididae</taxon>
        <taxon>Aphidini</taxon>
        <taxon>Aphis</taxon>
        <taxon>Aphis</taxon>
    </lineage>
</organism>
<accession>A0A6G0ST81</accession>
<proteinExistence type="predicted"/>
<protein>
    <submittedName>
        <fullName evidence="1">Uncharacterized protein</fullName>
    </submittedName>
</protein>
<dbReference type="EMBL" id="VYZN01003159">
    <property type="protein sequence ID" value="KAE9521305.1"/>
    <property type="molecule type" value="Genomic_DNA"/>
</dbReference>
<evidence type="ECO:0000313" key="1">
    <source>
        <dbReference type="EMBL" id="KAE9521305.1"/>
    </source>
</evidence>
<comment type="caution">
    <text evidence="1">The sequence shown here is derived from an EMBL/GenBank/DDBJ whole genome shotgun (WGS) entry which is preliminary data.</text>
</comment>
<sequence length="351" mass="39364">MYCKELKNNNKKKKEGERLEIVTHAVLCTSNSSSSEKNTSDSDEEVKYNILPKCPRKRPRNIINRAVASALDRTKVSDHNATCILAATAETIGLNTSEIALNKETILALTVHWDGKILPELMSKESVDLLTVLVSGEGVMKLLGVPKLTRGTGEEQANAVFQLLDEWNIVNRFELKPKVLEGLKTFNVFIVKVYIKYWFTSPNAASAPINDLKAYENKTIAKIALDSLSNVGSDKSKAKKLKVRAVELAGKKLSDLVTNQTIHLFEALNIETNFLWTDPSTWETNKEFLSGKKAVESLKVVNDIAERGMSLISSFNSVLTNQEEQKQFLLQVVEKHRQQYPNPNKKTLQNF</sequence>
<dbReference type="AlphaFoldDB" id="A0A6G0ST81"/>
<dbReference type="PANTHER" id="PTHR46113:SF1">
    <property type="entry name" value="PEPTIDASE M17 LEUCYL AMINOPEPTIDASE N-TERMINAL DOMAIN-CONTAINING PROTEIN"/>
    <property type="match status" value="1"/>
</dbReference>
<dbReference type="OrthoDB" id="6629168at2759"/>
<gene>
    <name evidence="1" type="ORF">AGLY_018324</name>
</gene>